<dbReference type="InterPro" id="IPR006439">
    <property type="entry name" value="HAD-SF_hydro_IA"/>
</dbReference>
<name>A0A7X5LLD8_9ALTE</name>
<dbReference type="PANTHER" id="PTHR46193:SF18">
    <property type="entry name" value="HEXITOL PHOSPHATASE B"/>
    <property type="match status" value="1"/>
</dbReference>
<keyword evidence="7" id="KW-1185">Reference proteome</keyword>
<reference evidence="6 7" key="1">
    <citation type="submission" date="2020-01" db="EMBL/GenBank/DDBJ databases">
        <authorList>
            <person name="Chen J."/>
            <person name="Zhu S."/>
            <person name="Yang J."/>
        </authorList>
    </citation>
    <scope>NUCLEOTIDE SEQUENCE [LARGE SCALE GENOMIC DNA]</scope>
    <source>
        <strain evidence="6 7">345S023</strain>
    </source>
</reference>
<dbReference type="SFLD" id="SFLDG01129">
    <property type="entry name" value="C1.5:_HAD__Beta-PGM__Phosphata"/>
    <property type="match status" value="1"/>
</dbReference>
<evidence type="ECO:0000313" key="6">
    <source>
        <dbReference type="EMBL" id="NDV91505.1"/>
    </source>
</evidence>
<dbReference type="GO" id="GO:0016787">
    <property type="term" value="F:hydrolase activity"/>
    <property type="evidence" value="ECO:0007669"/>
    <property type="project" value="UniProtKB-KW"/>
</dbReference>
<dbReference type="Proteomes" id="UP000470213">
    <property type="component" value="Unassembled WGS sequence"/>
</dbReference>
<dbReference type="PANTHER" id="PTHR46193">
    <property type="entry name" value="6-PHOSPHOGLUCONATE PHOSPHATASE"/>
    <property type="match status" value="1"/>
</dbReference>
<dbReference type="Gene3D" id="1.10.150.240">
    <property type="entry name" value="Putative phosphatase, domain 2"/>
    <property type="match status" value="1"/>
</dbReference>
<dbReference type="Gene3D" id="3.40.50.1000">
    <property type="entry name" value="HAD superfamily/HAD-like"/>
    <property type="match status" value="1"/>
</dbReference>
<dbReference type="InterPro" id="IPR023214">
    <property type="entry name" value="HAD_sf"/>
</dbReference>
<dbReference type="InterPro" id="IPR036412">
    <property type="entry name" value="HAD-like_sf"/>
</dbReference>
<dbReference type="NCBIfam" id="TIGR01549">
    <property type="entry name" value="HAD-SF-IA-v1"/>
    <property type="match status" value="1"/>
</dbReference>
<dbReference type="InterPro" id="IPR051600">
    <property type="entry name" value="Beta-PGM-like"/>
</dbReference>
<organism evidence="6 7">
    <name type="scientific">Alteromonas profundi</name>
    <dbReference type="NCBI Taxonomy" id="2696062"/>
    <lineage>
        <taxon>Bacteria</taxon>
        <taxon>Pseudomonadati</taxon>
        <taxon>Pseudomonadota</taxon>
        <taxon>Gammaproteobacteria</taxon>
        <taxon>Alteromonadales</taxon>
        <taxon>Alteromonadaceae</taxon>
        <taxon>Alteromonas/Salinimonas group</taxon>
        <taxon>Alteromonas</taxon>
    </lineage>
</organism>
<evidence type="ECO:0000256" key="3">
    <source>
        <dbReference type="ARBA" id="ARBA00022723"/>
    </source>
</evidence>
<dbReference type="SUPFAM" id="SSF56784">
    <property type="entry name" value="HAD-like"/>
    <property type="match status" value="1"/>
</dbReference>
<evidence type="ECO:0000256" key="2">
    <source>
        <dbReference type="ARBA" id="ARBA00006171"/>
    </source>
</evidence>
<keyword evidence="3" id="KW-0479">Metal-binding</keyword>
<dbReference type="EMBL" id="JAAAWN010000011">
    <property type="protein sequence ID" value="NDV91505.1"/>
    <property type="molecule type" value="Genomic_DNA"/>
</dbReference>
<evidence type="ECO:0000256" key="5">
    <source>
        <dbReference type="ARBA" id="ARBA00023277"/>
    </source>
</evidence>
<protein>
    <submittedName>
        <fullName evidence="6">HAD-IA family hydrolase</fullName>
    </submittedName>
</protein>
<comment type="similarity">
    <text evidence="2">Belongs to the HAD-like hydrolase superfamily. CbbY/CbbZ/Gph/YieH family.</text>
</comment>
<dbReference type="SFLD" id="SFLDS00003">
    <property type="entry name" value="Haloacid_Dehalogenase"/>
    <property type="match status" value="1"/>
</dbReference>
<keyword evidence="5" id="KW-0119">Carbohydrate metabolism</keyword>
<proteinExistence type="inferred from homology"/>
<dbReference type="GO" id="GO:0046872">
    <property type="term" value="F:metal ion binding"/>
    <property type="evidence" value="ECO:0007669"/>
    <property type="project" value="UniProtKB-KW"/>
</dbReference>
<dbReference type="InterPro" id="IPR041492">
    <property type="entry name" value="HAD_2"/>
</dbReference>
<dbReference type="InterPro" id="IPR023198">
    <property type="entry name" value="PGP-like_dom2"/>
</dbReference>
<sequence>MSANAISSATTTILFDHDGTLIDSETVHFRLWKEILANYDVQLSESFFNDVMAGIPVYQNARDIVKHFSIDEEAEVIAQAKHDKVEAFLHQQPFPLMPYAKETIKACFDAGYRVGIVTGGSKLSVEKTLQGYDLSSYVSTVVAVEDVKVSKPDPESYELAMQQLGVKPEECIAIEDTHHGLQSAVQAKIKCVVIPTPQTAKHDFSRASARYDSLQKWIDNEMSSH</sequence>
<evidence type="ECO:0000313" key="7">
    <source>
        <dbReference type="Proteomes" id="UP000470213"/>
    </source>
</evidence>
<dbReference type="PRINTS" id="PR00413">
    <property type="entry name" value="HADHALOGNASE"/>
</dbReference>
<dbReference type="RefSeq" id="WP_163085285.1">
    <property type="nucleotide sequence ID" value="NZ_JAAAWN010000011.1"/>
</dbReference>
<keyword evidence="6" id="KW-0378">Hydrolase</keyword>
<dbReference type="Pfam" id="PF13419">
    <property type="entry name" value="HAD_2"/>
    <property type="match status" value="1"/>
</dbReference>
<accession>A0A7X5LLD8</accession>
<dbReference type="AlphaFoldDB" id="A0A7X5LLD8"/>
<comment type="cofactor">
    <cofactor evidence="1">
        <name>Mg(2+)</name>
        <dbReference type="ChEBI" id="CHEBI:18420"/>
    </cofactor>
</comment>
<dbReference type="CDD" id="cd07505">
    <property type="entry name" value="HAD_BPGM-like"/>
    <property type="match status" value="1"/>
</dbReference>
<gene>
    <name evidence="6" type="ORF">GTH32_09955</name>
</gene>
<evidence type="ECO:0000256" key="4">
    <source>
        <dbReference type="ARBA" id="ARBA00022842"/>
    </source>
</evidence>
<comment type="caution">
    <text evidence="6">The sequence shown here is derived from an EMBL/GenBank/DDBJ whole genome shotgun (WGS) entry which is preliminary data.</text>
</comment>
<keyword evidence="4" id="KW-0460">Magnesium</keyword>
<dbReference type="NCBIfam" id="TIGR01509">
    <property type="entry name" value="HAD-SF-IA-v3"/>
    <property type="match status" value="1"/>
</dbReference>
<evidence type="ECO:0000256" key="1">
    <source>
        <dbReference type="ARBA" id="ARBA00001946"/>
    </source>
</evidence>